<accession>A0A437R244</accession>
<keyword evidence="3" id="KW-1003">Cell membrane</keyword>
<keyword evidence="6 7" id="KW-0472">Membrane</keyword>
<evidence type="ECO:0000256" key="5">
    <source>
        <dbReference type="ARBA" id="ARBA00022989"/>
    </source>
</evidence>
<dbReference type="PANTHER" id="PTHR23291">
    <property type="entry name" value="BAX INHIBITOR-RELATED"/>
    <property type="match status" value="1"/>
</dbReference>
<dbReference type="InterPro" id="IPR006214">
    <property type="entry name" value="Bax_inhibitor_1-related"/>
</dbReference>
<feature type="transmembrane region" description="Helical" evidence="7">
    <location>
        <begin position="74"/>
        <end position="94"/>
    </location>
</feature>
<evidence type="ECO:0000313" key="8">
    <source>
        <dbReference type="EMBL" id="RVU40815.1"/>
    </source>
</evidence>
<feature type="transmembrane region" description="Helical" evidence="7">
    <location>
        <begin position="106"/>
        <end position="126"/>
    </location>
</feature>
<feature type="transmembrane region" description="Helical" evidence="7">
    <location>
        <begin position="162"/>
        <end position="179"/>
    </location>
</feature>
<organism evidence="8 9">
    <name type="scientific">Rheinheimera riviphila</name>
    <dbReference type="NCBI Taxonomy" id="1834037"/>
    <lineage>
        <taxon>Bacteria</taxon>
        <taxon>Pseudomonadati</taxon>
        <taxon>Pseudomonadota</taxon>
        <taxon>Gammaproteobacteria</taxon>
        <taxon>Chromatiales</taxon>
        <taxon>Chromatiaceae</taxon>
        <taxon>Rheinheimera</taxon>
    </lineage>
</organism>
<dbReference type="OrthoDB" id="9813298at2"/>
<name>A0A437R244_9GAMM</name>
<comment type="subcellular location">
    <subcellularLocation>
        <location evidence="1">Cell membrane</location>
        <topology evidence="1">Multi-pass membrane protein</topology>
    </subcellularLocation>
</comment>
<feature type="transmembrane region" description="Helical" evidence="7">
    <location>
        <begin position="50"/>
        <end position="67"/>
    </location>
</feature>
<dbReference type="RefSeq" id="WP_068063174.1">
    <property type="nucleotide sequence ID" value="NZ_SACS01000003.1"/>
</dbReference>
<evidence type="ECO:0000256" key="1">
    <source>
        <dbReference type="ARBA" id="ARBA00004651"/>
    </source>
</evidence>
<keyword evidence="5 7" id="KW-1133">Transmembrane helix</keyword>
<gene>
    <name evidence="8" type="ORF">EOE67_04350</name>
</gene>
<dbReference type="CDD" id="cd10433">
    <property type="entry name" value="YccA_like"/>
    <property type="match status" value="1"/>
</dbReference>
<dbReference type="Pfam" id="PF01027">
    <property type="entry name" value="Bax1-I"/>
    <property type="match status" value="1"/>
</dbReference>
<evidence type="ECO:0000256" key="2">
    <source>
        <dbReference type="ARBA" id="ARBA00010350"/>
    </source>
</evidence>
<proteinExistence type="inferred from homology"/>
<keyword evidence="4 7" id="KW-0812">Transmembrane</keyword>
<dbReference type="Proteomes" id="UP000283077">
    <property type="component" value="Unassembled WGS sequence"/>
</dbReference>
<dbReference type="AlphaFoldDB" id="A0A437R244"/>
<dbReference type="PANTHER" id="PTHR23291:SF115">
    <property type="entry name" value="MODULATOR OF FTSH PROTEASE YCCA"/>
    <property type="match status" value="1"/>
</dbReference>
<dbReference type="EMBL" id="SACS01000003">
    <property type="protein sequence ID" value="RVU40815.1"/>
    <property type="molecule type" value="Genomic_DNA"/>
</dbReference>
<keyword evidence="9" id="KW-1185">Reference proteome</keyword>
<protein>
    <submittedName>
        <fullName evidence="8">Bax inhibitor-1/YccA family protein</fullName>
    </submittedName>
</protein>
<comment type="caution">
    <text evidence="8">The sequence shown here is derived from an EMBL/GenBank/DDBJ whole genome shotgun (WGS) entry which is preliminary data.</text>
</comment>
<evidence type="ECO:0000313" key="9">
    <source>
        <dbReference type="Proteomes" id="UP000283077"/>
    </source>
</evidence>
<evidence type="ECO:0000256" key="4">
    <source>
        <dbReference type="ARBA" id="ARBA00022692"/>
    </source>
</evidence>
<feature type="transmembrane region" description="Helical" evidence="7">
    <location>
        <begin position="25"/>
        <end position="44"/>
    </location>
</feature>
<feature type="transmembrane region" description="Helical" evidence="7">
    <location>
        <begin position="199"/>
        <end position="217"/>
    </location>
</feature>
<dbReference type="GO" id="GO:0005886">
    <property type="term" value="C:plasma membrane"/>
    <property type="evidence" value="ECO:0007669"/>
    <property type="project" value="UniProtKB-SubCell"/>
</dbReference>
<evidence type="ECO:0000256" key="7">
    <source>
        <dbReference type="RuleBase" id="RU004379"/>
    </source>
</evidence>
<evidence type="ECO:0000256" key="6">
    <source>
        <dbReference type="ARBA" id="ARBA00023136"/>
    </source>
</evidence>
<sequence>MSYQNQQILTGSDSLSINKVLRNTYTLLAMTLTLSAVTAGIAMMLDFGPMVGLGLTLLALVLVFVVIKKADTAAGLFWVFAFTGVMGASIGPMLNRYAAMPNGPEIIMQAFGATALIFFSLSAYTLTSKKDFSFMGNFLFVGLVMAVIAGIANIFFQVPALHLAINAVVVLLMSGFILYDTSRIVQGGETNYIRATVSLYLNIFNLFTSLLSLLGFMNSDD</sequence>
<comment type="similarity">
    <text evidence="2 7">Belongs to the BI1 family.</text>
</comment>
<reference evidence="8 9" key="1">
    <citation type="submission" date="2019-01" db="EMBL/GenBank/DDBJ databases">
        <authorList>
            <person name="Chen W.-M."/>
        </authorList>
    </citation>
    <scope>NUCLEOTIDE SEQUENCE [LARGE SCALE GENOMIC DNA]</scope>
    <source>
        <strain evidence="8 9">KYPC3</strain>
    </source>
</reference>
<feature type="transmembrane region" description="Helical" evidence="7">
    <location>
        <begin position="138"/>
        <end position="156"/>
    </location>
</feature>
<evidence type="ECO:0000256" key="3">
    <source>
        <dbReference type="ARBA" id="ARBA00022475"/>
    </source>
</evidence>